<keyword evidence="4" id="KW-1185">Reference proteome</keyword>
<dbReference type="InterPro" id="IPR039424">
    <property type="entry name" value="SBP_5"/>
</dbReference>
<evidence type="ECO:0000259" key="2">
    <source>
        <dbReference type="Pfam" id="PF00496"/>
    </source>
</evidence>
<dbReference type="Gene3D" id="3.90.76.10">
    <property type="entry name" value="Dipeptide-binding Protein, Domain 1"/>
    <property type="match status" value="1"/>
</dbReference>
<name>A0ABP9MKG1_9MICO</name>
<feature type="domain" description="Solute-binding protein family 5" evidence="2">
    <location>
        <begin position="88"/>
        <end position="446"/>
    </location>
</feature>
<dbReference type="RefSeq" id="WP_206687611.1">
    <property type="nucleotide sequence ID" value="NZ_BAABKZ010000002.1"/>
</dbReference>
<dbReference type="PIRSF" id="PIRSF002741">
    <property type="entry name" value="MppA"/>
    <property type="match status" value="1"/>
</dbReference>
<dbReference type="PROSITE" id="PS51257">
    <property type="entry name" value="PROKAR_LIPOPROTEIN"/>
    <property type="match status" value="1"/>
</dbReference>
<feature type="chain" id="PRO_5047280536" evidence="1">
    <location>
        <begin position="29"/>
        <end position="527"/>
    </location>
</feature>
<accession>A0ABP9MKG1</accession>
<comment type="caution">
    <text evidence="3">The sequence shown here is derived from an EMBL/GenBank/DDBJ whole genome shotgun (WGS) entry which is preliminary data.</text>
</comment>
<dbReference type="CDD" id="cd00995">
    <property type="entry name" value="PBP2_NikA_DppA_OppA_like"/>
    <property type="match status" value="1"/>
</dbReference>
<gene>
    <name evidence="3" type="ORF">GCM10025760_27920</name>
</gene>
<keyword evidence="1" id="KW-0732">Signal</keyword>
<sequence length="527" mass="56365">MKTHELMKTRRRVIAPIALTLAATIGLAACAQGDAAPETTSAEATGQFTYAIASDPTSLNPINVADRWGLTVTNLVYSPLARVEGDGTVVNELAESIEPAEDGLSVTVTLKDGLRWSDGEPLTSEDVVFTYTNKAVRENGNADLLYVGDQPITAEATDELTVVFHLPSVSAAALSNIATETYIIPEHVYGDVTDFSVSELDPLAVGSGPYKLTEYERGQYLTFEANENYYGDAPKIPKVTLRIVADADTTKTALQTGEVDASFATPAQITELEGAGLNVYPYAEGRVAYVGLNAAKLTDPKVRQAIFFALDRDEINTAAFLSDDYYESAYTILPPSNAFATEDVEKYEQDADASAALLDEAGVSDLSITLAYAGADPAQTTEATLIQEQLQDAGITVELAGIEPAAVFDEIQKGADSQYDAFLGGYIMGQDPDAYSQLYRTGASANYFSYSNPATDALFDQGAVELDPDARASIYADLQAQIAEDAVVFPLADNLKILAVNPRIGGVDDAKTVPIYTFENFGLLTEQ</sequence>
<dbReference type="Gene3D" id="3.10.105.10">
    <property type="entry name" value="Dipeptide-binding Protein, Domain 3"/>
    <property type="match status" value="1"/>
</dbReference>
<dbReference type="EMBL" id="BAABKZ010000002">
    <property type="protein sequence ID" value="GAA5095506.1"/>
    <property type="molecule type" value="Genomic_DNA"/>
</dbReference>
<dbReference type="PANTHER" id="PTHR30290">
    <property type="entry name" value="PERIPLASMIC BINDING COMPONENT OF ABC TRANSPORTER"/>
    <property type="match status" value="1"/>
</dbReference>
<organism evidence="3 4">
    <name type="scientific">Microbacterium yannicii</name>
    <dbReference type="NCBI Taxonomy" id="671622"/>
    <lineage>
        <taxon>Bacteria</taxon>
        <taxon>Bacillati</taxon>
        <taxon>Actinomycetota</taxon>
        <taxon>Actinomycetes</taxon>
        <taxon>Micrococcales</taxon>
        <taxon>Microbacteriaceae</taxon>
        <taxon>Microbacterium</taxon>
    </lineage>
</organism>
<reference evidence="4" key="1">
    <citation type="journal article" date="2019" name="Int. J. Syst. Evol. Microbiol.">
        <title>The Global Catalogue of Microorganisms (GCM) 10K type strain sequencing project: providing services to taxonomists for standard genome sequencing and annotation.</title>
        <authorList>
            <consortium name="The Broad Institute Genomics Platform"/>
            <consortium name="The Broad Institute Genome Sequencing Center for Infectious Disease"/>
            <person name="Wu L."/>
            <person name="Ma J."/>
        </authorList>
    </citation>
    <scope>NUCLEOTIDE SEQUENCE [LARGE SCALE GENOMIC DNA]</scope>
    <source>
        <strain evidence="4">JCM 18959</strain>
    </source>
</reference>
<evidence type="ECO:0000313" key="4">
    <source>
        <dbReference type="Proteomes" id="UP001501407"/>
    </source>
</evidence>
<dbReference type="PANTHER" id="PTHR30290:SF59">
    <property type="entry name" value="OLIGOPEPTIDE ABC TRANSPORTER,SUBSTRATE-BINDING PROTEIN"/>
    <property type="match status" value="1"/>
</dbReference>
<dbReference type="SUPFAM" id="SSF53850">
    <property type="entry name" value="Periplasmic binding protein-like II"/>
    <property type="match status" value="1"/>
</dbReference>
<evidence type="ECO:0000313" key="3">
    <source>
        <dbReference type="EMBL" id="GAA5095506.1"/>
    </source>
</evidence>
<dbReference type="Proteomes" id="UP001501407">
    <property type="component" value="Unassembled WGS sequence"/>
</dbReference>
<proteinExistence type="predicted"/>
<dbReference type="Pfam" id="PF00496">
    <property type="entry name" value="SBP_bac_5"/>
    <property type="match status" value="1"/>
</dbReference>
<dbReference type="InterPro" id="IPR000914">
    <property type="entry name" value="SBP_5_dom"/>
</dbReference>
<dbReference type="InterPro" id="IPR030678">
    <property type="entry name" value="Peptide/Ni-bd"/>
</dbReference>
<evidence type="ECO:0000256" key="1">
    <source>
        <dbReference type="SAM" id="SignalP"/>
    </source>
</evidence>
<protein>
    <submittedName>
        <fullName evidence="3">ABC transporter substrate-binding protein</fullName>
    </submittedName>
</protein>
<dbReference type="Gene3D" id="3.40.190.10">
    <property type="entry name" value="Periplasmic binding protein-like II"/>
    <property type="match status" value="1"/>
</dbReference>
<feature type="signal peptide" evidence="1">
    <location>
        <begin position="1"/>
        <end position="28"/>
    </location>
</feature>